<dbReference type="InterPro" id="IPR009057">
    <property type="entry name" value="Homeodomain-like_sf"/>
</dbReference>
<keyword evidence="3" id="KW-0804">Transcription</keyword>
<dbReference type="PANTHER" id="PTHR43280">
    <property type="entry name" value="ARAC-FAMILY TRANSCRIPTIONAL REGULATOR"/>
    <property type="match status" value="1"/>
</dbReference>
<evidence type="ECO:0000313" key="6">
    <source>
        <dbReference type="Proteomes" id="UP001589828"/>
    </source>
</evidence>
<evidence type="ECO:0000256" key="3">
    <source>
        <dbReference type="ARBA" id="ARBA00023163"/>
    </source>
</evidence>
<dbReference type="EMBL" id="JBHLTS010000004">
    <property type="protein sequence ID" value="MFC0512998.1"/>
    <property type="molecule type" value="Genomic_DNA"/>
</dbReference>
<sequence>MKPVIQLFGESFLYSCSFAQTHAYEQFVPEHVLAYQISGQTQIYHQQQEMILEEGQILLARKNQFAKSIKIPAGEKAYQCVSVLLTKYQLQQFALDNVISCEERYQGRKNILLGPDTMLKDYFLSILSYIEPGKSVSRKLASVKVDEAILLLLAIRPDLKSFLFDFSDPYKQDLEEFMLKNFHHNAPIKHFAKLSGRSLTGFKRDFAEIFNTSPGIWLKNKRLSEAYYLIKKKSRNPRDIYLDLGFENLSHFYTSFKRKYGHTPAEIKLQNK</sequence>
<reference evidence="5 6" key="1">
    <citation type="submission" date="2024-09" db="EMBL/GenBank/DDBJ databases">
        <authorList>
            <person name="Sun Q."/>
            <person name="Mori K."/>
        </authorList>
    </citation>
    <scope>NUCLEOTIDE SEQUENCE [LARGE SCALE GENOMIC DNA]</scope>
    <source>
        <strain evidence="5 6">NCAIM B.02415</strain>
    </source>
</reference>
<comment type="caution">
    <text evidence="5">The sequence shown here is derived from an EMBL/GenBank/DDBJ whole genome shotgun (WGS) entry which is preliminary data.</text>
</comment>
<dbReference type="Pfam" id="PF12833">
    <property type="entry name" value="HTH_18"/>
    <property type="match status" value="1"/>
</dbReference>
<evidence type="ECO:0000259" key="4">
    <source>
        <dbReference type="PROSITE" id="PS01124"/>
    </source>
</evidence>
<dbReference type="InterPro" id="IPR054015">
    <property type="entry name" value="ExsA-like_N"/>
</dbReference>
<feature type="domain" description="HTH araC/xylS-type" evidence="4">
    <location>
        <begin position="172"/>
        <end position="270"/>
    </location>
</feature>
<dbReference type="PANTHER" id="PTHR43280:SF2">
    <property type="entry name" value="HTH-TYPE TRANSCRIPTIONAL REGULATOR EXSA"/>
    <property type="match status" value="1"/>
</dbReference>
<dbReference type="SMART" id="SM00342">
    <property type="entry name" value="HTH_ARAC"/>
    <property type="match status" value="1"/>
</dbReference>
<dbReference type="Proteomes" id="UP001589828">
    <property type="component" value="Unassembled WGS sequence"/>
</dbReference>
<evidence type="ECO:0000313" key="5">
    <source>
        <dbReference type="EMBL" id="MFC0512998.1"/>
    </source>
</evidence>
<dbReference type="RefSeq" id="WP_377020872.1">
    <property type="nucleotide sequence ID" value="NZ_JBHLTS010000004.1"/>
</dbReference>
<dbReference type="PROSITE" id="PS01124">
    <property type="entry name" value="HTH_ARAC_FAMILY_2"/>
    <property type="match status" value="1"/>
</dbReference>
<name>A0ABV6KZU0_9SPHI</name>
<evidence type="ECO:0000256" key="1">
    <source>
        <dbReference type="ARBA" id="ARBA00023015"/>
    </source>
</evidence>
<protein>
    <submittedName>
        <fullName evidence="5">Helix-turn-helix domain-containing protein</fullName>
    </submittedName>
</protein>
<keyword evidence="2" id="KW-0238">DNA-binding</keyword>
<proteinExistence type="predicted"/>
<organism evidence="5 6">
    <name type="scientific">Mucilaginibacter angelicae</name>
    <dbReference type="NCBI Taxonomy" id="869718"/>
    <lineage>
        <taxon>Bacteria</taxon>
        <taxon>Pseudomonadati</taxon>
        <taxon>Bacteroidota</taxon>
        <taxon>Sphingobacteriia</taxon>
        <taxon>Sphingobacteriales</taxon>
        <taxon>Sphingobacteriaceae</taxon>
        <taxon>Mucilaginibacter</taxon>
    </lineage>
</organism>
<dbReference type="Pfam" id="PF22200">
    <property type="entry name" value="ExsA_N"/>
    <property type="match status" value="1"/>
</dbReference>
<dbReference type="InterPro" id="IPR018060">
    <property type="entry name" value="HTH_AraC"/>
</dbReference>
<keyword evidence="1" id="KW-0805">Transcription regulation</keyword>
<evidence type="ECO:0000256" key="2">
    <source>
        <dbReference type="ARBA" id="ARBA00023125"/>
    </source>
</evidence>
<dbReference type="Gene3D" id="1.10.10.60">
    <property type="entry name" value="Homeodomain-like"/>
    <property type="match status" value="1"/>
</dbReference>
<gene>
    <name evidence="5" type="ORF">ACFFGT_02265</name>
</gene>
<dbReference type="SUPFAM" id="SSF46689">
    <property type="entry name" value="Homeodomain-like"/>
    <property type="match status" value="1"/>
</dbReference>
<keyword evidence="6" id="KW-1185">Reference proteome</keyword>
<accession>A0ABV6KZU0</accession>